<dbReference type="OrthoDB" id="4469620at2759"/>
<comment type="caution">
    <text evidence="3">The sequence shown here is derived from an EMBL/GenBank/DDBJ whole genome shotgun (WGS) entry which is preliminary data.</text>
</comment>
<accession>A0A317X1E1</accession>
<evidence type="ECO:0000313" key="4">
    <source>
        <dbReference type="Proteomes" id="UP000246702"/>
    </source>
</evidence>
<proteinExistence type="predicted"/>
<keyword evidence="4" id="KW-1185">Reference proteome</keyword>
<evidence type="ECO:0000256" key="1">
    <source>
        <dbReference type="SAM" id="MobiDB-lite"/>
    </source>
</evidence>
<evidence type="ECO:0000313" key="3">
    <source>
        <dbReference type="EMBL" id="PWY90360.1"/>
    </source>
</evidence>
<feature type="domain" description="SnoaL-like" evidence="2">
    <location>
        <begin position="10"/>
        <end position="104"/>
    </location>
</feature>
<name>A0A317X1E1_9EURO</name>
<evidence type="ECO:0000259" key="2">
    <source>
        <dbReference type="Pfam" id="PF12680"/>
    </source>
</evidence>
<dbReference type="GeneID" id="37117765"/>
<dbReference type="InterPro" id="IPR037401">
    <property type="entry name" value="SnoaL-like"/>
</dbReference>
<reference evidence="3 4" key="1">
    <citation type="submission" date="2016-12" db="EMBL/GenBank/DDBJ databases">
        <title>The genomes of Aspergillus section Nigri reveals drivers in fungal speciation.</title>
        <authorList>
            <consortium name="DOE Joint Genome Institute"/>
            <person name="Vesth T.C."/>
            <person name="Nybo J."/>
            <person name="Theobald S."/>
            <person name="Brandl J."/>
            <person name="Frisvad J.C."/>
            <person name="Nielsen K.F."/>
            <person name="Lyhne E.K."/>
            <person name="Kogle M.E."/>
            <person name="Kuo A."/>
            <person name="Riley R."/>
            <person name="Clum A."/>
            <person name="Nolan M."/>
            <person name="Lipzen A."/>
            <person name="Salamov A."/>
            <person name="Henrissat B."/>
            <person name="Wiebenga A."/>
            <person name="De Vries R.P."/>
            <person name="Grigoriev I.V."/>
            <person name="Mortensen U.H."/>
            <person name="Andersen M.R."/>
            <person name="Baker S.E."/>
        </authorList>
    </citation>
    <scope>NUCLEOTIDE SEQUENCE [LARGE SCALE GENOMIC DNA]</scope>
    <source>
        <strain evidence="3 4">CBS 115572</strain>
    </source>
</reference>
<protein>
    <recommendedName>
        <fullName evidence="2">SnoaL-like domain-containing protein</fullName>
    </recommendedName>
</protein>
<dbReference type="Gene3D" id="3.10.450.50">
    <property type="match status" value="1"/>
</dbReference>
<dbReference type="SUPFAM" id="SSF54427">
    <property type="entry name" value="NTF2-like"/>
    <property type="match status" value="1"/>
</dbReference>
<dbReference type="Pfam" id="PF12680">
    <property type="entry name" value="SnoaL_2"/>
    <property type="match status" value="1"/>
</dbReference>
<gene>
    <name evidence="3" type="ORF">BO94DRAFT_584372</name>
</gene>
<feature type="region of interest" description="Disordered" evidence="1">
    <location>
        <begin position="117"/>
        <end position="139"/>
    </location>
</feature>
<dbReference type="AlphaFoldDB" id="A0A317X1E1"/>
<organism evidence="3 4">
    <name type="scientific">Aspergillus sclerotioniger CBS 115572</name>
    <dbReference type="NCBI Taxonomy" id="1450535"/>
    <lineage>
        <taxon>Eukaryota</taxon>
        <taxon>Fungi</taxon>
        <taxon>Dikarya</taxon>
        <taxon>Ascomycota</taxon>
        <taxon>Pezizomycotina</taxon>
        <taxon>Eurotiomycetes</taxon>
        <taxon>Eurotiomycetidae</taxon>
        <taxon>Eurotiales</taxon>
        <taxon>Aspergillaceae</taxon>
        <taxon>Aspergillus</taxon>
        <taxon>Aspergillus subgen. Circumdati</taxon>
    </lineage>
</organism>
<dbReference type="Proteomes" id="UP000246702">
    <property type="component" value="Unassembled WGS sequence"/>
</dbReference>
<dbReference type="RefSeq" id="XP_025468738.1">
    <property type="nucleotide sequence ID" value="XM_025615622.1"/>
</dbReference>
<feature type="compositionally biased region" description="Basic and acidic residues" evidence="1">
    <location>
        <begin position="117"/>
        <end position="131"/>
    </location>
</feature>
<dbReference type="InterPro" id="IPR032710">
    <property type="entry name" value="NTF2-like_dom_sf"/>
</dbReference>
<dbReference type="EMBL" id="MSFK01000010">
    <property type="protein sequence ID" value="PWY90360.1"/>
    <property type="molecule type" value="Genomic_DNA"/>
</dbReference>
<sequence length="139" mass="15659">MNLKPRATTFLTTLVNSRETASIEHLLHPNITLQHNDLPPMSKSELIAFWPEVLAQSPNFRVQVRDVIQEGNKVWVYSRVEGRLGMGVMDDVHMLVFDEEGLMVRCRGVQRVVEGEGKHSVEEESKGKESEICEGGGLM</sequence>